<feature type="compositionally biased region" description="Basic and acidic residues" evidence="1">
    <location>
        <begin position="619"/>
        <end position="634"/>
    </location>
</feature>
<evidence type="ECO:0000313" key="2">
    <source>
        <dbReference type="EMBL" id="KAJ8319897.1"/>
    </source>
</evidence>
<dbReference type="SUPFAM" id="SSF55550">
    <property type="entry name" value="SH2 domain"/>
    <property type="match status" value="1"/>
</dbReference>
<feature type="region of interest" description="Disordered" evidence="1">
    <location>
        <begin position="892"/>
        <end position="944"/>
    </location>
</feature>
<feature type="region of interest" description="Disordered" evidence="1">
    <location>
        <begin position="272"/>
        <end position="294"/>
    </location>
</feature>
<sequence length="1038" mass="117065">MFNRMIMWGFKTEYISIFWTREIVLPIKMDAKQTTKSKSSTLPGRFQQRPVSAPYNGGFFGKLKRRFRLKSKNYDFETDSNTNVQCIYFKQGNEELTDNNKDVADNSKHDKRSFDLFRSVSERSPSKPSNLKNKYEKEPTNKKHSNVVKNSTNPCQNSPTSQNRFDLNDPCVNNDFIISSDSGVIDLDHEAHGVSGHNDVISDIDLDPGYETLDEIRRKLQIKVPPKVVTSEPKESETEPAICRSTQHRRCQSSGTSEKFLSCMTDLDPRRDSGLGSPLVSDGPGSLRTSSCLTRNSTTSDTDILGCHGNSRLGYRDQNELLISSNLVSLKMNSCPLRQDFKDNSAFLDSENYQIDNQIACNSDTCLVQSPSKFQDPISELYANPKILLQKKSQKAEKAGQMKNKLGSLSSGCVKSDACVCQDHETCSSQFVQQKNTESAFSNDMDTEPPPIPERKYSLDNILDSGICEPNLGESEIHDSKSNFTNDEFDRTENHNDEGHVLIQSDHPDSDNTTTENSKSLCSDTKNVCDNDASKSYHIGSVFNETDIIQTSYEFNSEGKVQSITCMKRKCENDKSLSLFEKNNASCSSTSSYSANSEKIEAYCDPRSDSVKNSSSEMVKNRKSSDTVQKRLRSDNVQNKPSSETVQNRLSSETEQKRLSSETVQNTLSSETEQKRLSSEIVQNKTSSEIVQNRLSSEMAQNRLSSEMAQNSAPKTCNPGYYGGLRFGWEVENTNSLSLDTETAESSASNKFESDSLNDIQILDRLYEGAMTDSQISYEDDADAILENLNTDLYIDESSLNIDTESSVTTNLNQKVSSDTKIKSAKVRSTRPKSEHHARSKKSSNDRHSEPFARLPDFYYHDNEPVHMSLSELGVSPPRRNSGDCNDINLEELRRIRPKMNKSKSSKKSSHSSHSNQKRDSGHLDDEFGLSKSELDERPPAVIPREKLIKDNKCHQDFMESMRQLKDCGWYWGPLSWDEAEIKLTNKPDGSFLVNLAFGLNPIHMIVRRDHIDQLPIPTRMKNYLNEAQYYVECLGDD</sequence>
<keyword evidence="3" id="KW-1185">Reference proteome</keyword>
<gene>
    <name evidence="2" type="ORF">KUTeg_001484</name>
</gene>
<protein>
    <submittedName>
        <fullName evidence="2">Uncharacterized protein</fullName>
    </submittedName>
</protein>
<feature type="compositionally biased region" description="Basic and acidic residues" evidence="1">
    <location>
        <begin position="933"/>
        <end position="944"/>
    </location>
</feature>
<evidence type="ECO:0000313" key="3">
    <source>
        <dbReference type="Proteomes" id="UP001217089"/>
    </source>
</evidence>
<organism evidence="2 3">
    <name type="scientific">Tegillarca granosa</name>
    <name type="common">Malaysian cockle</name>
    <name type="synonym">Anadara granosa</name>
    <dbReference type="NCBI Taxonomy" id="220873"/>
    <lineage>
        <taxon>Eukaryota</taxon>
        <taxon>Metazoa</taxon>
        <taxon>Spiralia</taxon>
        <taxon>Lophotrochozoa</taxon>
        <taxon>Mollusca</taxon>
        <taxon>Bivalvia</taxon>
        <taxon>Autobranchia</taxon>
        <taxon>Pteriomorphia</taxon>
        <taxon>Arcoida</taxon>
        <taxon>Arcoidea</taxon>
        <taxon>Arcidae</taxon>
        <taxon>Tegillarca</taxon>
    </lineage>
</organism>
<name>A0ABQ9FRJ2_TEGGR</name>
<feature type="compositionally biased region" description="Polar residues" evidence="1">
    <location>
        <begin position="635"/>
        <end position="651"/>
    </location>
</feature>
<feature type="region of interest" description="Disordered" evidence="1">
    <location>
        <begin position="470"/>
        <end position="522"/>
    </location>
</feature>
<feature type="compositionally biased region" description="Polar residues" evidence="1">
    <location>
        <begin position="147"/>
        <end position="162"/>
    </location>
</feature>
<dbReference type="EMBL" id="JARBDR010000141">
    <property type="protein sequence ID" value="KAJ8319897.1"/>
    <property type="molecule type" value="Genomic_DNA"/>
</dbReference>
<feature type="compositionally biased region" description="Polar residues" evidence="1">
    <location>
        <begin position="511"/>
        <end position="522"/>
    </location>
</feature>
<reference evidence="2 3" key="1">
    <citation type="submission" date="2022-12" db="EMBL/GenBank/DDBJ databases">
        <title>Chromosome-level genome of Tegillarca granosa.</title>
        <authorList>
            <person name="Kim J."/>
        </authorList>
    </citation>
    <scope>NUCLEOTIDE SEQUENCE [LARGE SCALE GENOMIC DNA]</scope>
    <source>
        <strain evidence="2">Teg-2019</strain>
        <tissue evidence="2">Adductor muscle</tissue>
    </source>
</reference>
<dbReference type="InterPro" id="IPR036036">
    <property type="entry name" value="SOCS_box-like_dom_sf"/>
</dbReference>
<comment type="caution">
    <text evidence="2">The sequence shown here is derived from an EMBL/GenBank/DDBJ whole genome shotgun (WGS) entry which is preliminary data.</text>
</comment>
<feature type="compositionally biased region" description="Basic and acidic residues" evidence="1">
    <location>
        <begin position="488"/>
        <end position="510"/>
    </location>
</feature>
<proteinExistence type="predicted"/>
<dbReference type="InterPro" id="IPR036860">
    <property type="entry name" value="SH2_dom_sf"/>
</dbReference>
<feature type="compositionally biased region" description="Polar residues" evidence="1">
    <location>
        <begin position="661"/>
        <end position="671"/>
    </location>
</feature>
<feature type="region of interest" description="Disordered" evidence="1">
    <location>
        <begin position="813"/>
        <end position="851"/>
    </location>
</feature>
<feature type="region of interest" description="Disordered" evidence="1">
    <location>
        <begin position="606"/>
        <end position="680"/>
    </location>
</feature>
<feature type="compositionally biased region" description="Basic and acidic residues" evidence="1">
    <location>
        <begin position="832"/>
        <end position="851"/>
    </location>
</feature>
<accession>A0ABQ9FRJ2</accession>
<dbReference type="Gene3D" id="3.30.505.10">
    <property type="entry name" value="SH2 domain"/>
    <property type="match status" value="1"/>
</dbReference>
<feature type="compositionally biased region" description="Basic residues" evidence="1">
    <location>
        <begin position="896"/>
        <end position="911"/>
    </location>
</feature>
<dbReference type="SUPFAM" id="SSF158235">
    <property type="entry name" value="SOCS box-like"/>
    <property type="match status" value="1"/>
</dbReference>
<dbReference type="Proteomes" id="UP001217089">
    <property type="component" value="Unassembled WGS sequence"/>
</dbReference>
<feature type="region of interest" description="Disordered" evidence="1">
    <location>
        <begin position="119"/>
        <end position="162"/>
    </location>
</feature>
<evidence type="ECO:0000256" key="1">
    <source>
        <dbReference type="SAM" id="MobiDB-lite"/>
    </source>
</evidence>
<feature type="compositionally biased region" description="Basic and acidic residues" evidence="1">
    <location>
        <begin position="917"/>
        <end position="926"/>
    </location>
</feature>